<protein>
    <submittedName>
        <fullName evidence="1">Uncharacterized protein</fullName>
    </submittedName>
</protein>
<gene>
    <name evidence="2" type="ORF">HSR6_0391</name>
    <name evidence="1" type="ORF">HTSR_0406</name>
</gene>
<evidence type="ECO:0000313" key="2">
    <source>
        <dbReference type="EMBL" id="APE94857.1"/>
    </source>
</evidence>
<evidence type="ECO:0000313" key="1">
    <source>
        <dbReference type="EMBL" id="AOW79606.1"/>
    </source>
</evidence>
<dbReference type="AlphaFoldDB" id="A0A1D8S2N0"/>
<dbReference type="KEGG" id="halh:HTSR_0406"/>
<reference evidence="1 3" key="1">
    <citation type="submission" date="2016-06" db="EMBL/GenBank/DDBJ databases">
        <title>Discovery of anaerobic lithoheterotrophic haloarchaeon capable of sulfur respiration by hydrogen and formate.</title>
        <authorList>
            <person name="Sorokin D.Y."/>
            <person name="Kublanov I.V."/>
            <person name="Roman P."/>
            <person name="Sinninghe Damste J.S."/>
            <person name="Golyshin P.N."/>
            <person name="Rojo D."/>
            <person name="Ciordia S."/>
            <person name="Mena Md.C."/>
            <person name="Ferrer M."/>
            <person name="Smedile F."/>
            <person name="Messina E."/>
            <person name="La Cono V."/>
            <person name="Yakimov M.M."/>
        </authorList>
    </citation>
    <scope>NUCLEOTIDE SEQUENCE [LARGE SCALE GENOMIC DNA]</scope>
    <source>
        <strain evidence="1 3">HTSR1</strain>
    </source>
</reference>
<name>A0A1D8S2N0_9EURY</name>
<reference evidence="2" key="3">
    <citation type="journal article" date="2017" name="ISME J.">
        <title>Discovery of anaerobic lithoheterotrophic haloarchaea, ubiquitous in hypersaline habitats.</title>
        <authorList>
            <person name="Sorokin D.Y."/>
            <person name="Messina E."/>
            <person name="Smedile F."/>
            <person name="Roman P."/>
            <person name="Damste J.S.S."/>
            <person name="Ciordia S."/>
            <person name="Mena M.C."/>
            <person name="Ferrer M."/>
            <person name="Golyshin P.N."/>
            <person name="Kublanov I.V."/>
            <person name="Samarov N.I."/>
            <person name="Toshchakov S.V."/>
            <person name="La Cono V."/>
            <person name="Yakimov M.M."/>
        </authorList>
    </citation>
    <scope>NUCLEOTIDE SEQUENCE</scope>
    <source>
        <strain evidence="2">HSR6</strain>
    </source>
</reference>
<dbReference type="Proteomes" id="UP000185608">
    <property type="component" value="Chromosome"/>
</dbReference>
<dbReference type="STRING" id="1873524.HSR6_0391"/>
<dbReference type="EMBL" id="CP016804">
    <property type="protein sequence ID" value="APE94857.1"/>
    <property type="molecule type" value="Genomic_DNA"/>
</dbReference>
<keyword evidence="4" id="KW-1185">Reference proteome</keyword>
<evidence type="ECO:0000313" key="3">
    <source>
        <dbReference type="Proteomes" id="UP000185608"/>
    </source>
</evidence>
<reference evidence="4" key="2">
    <citation type="submission" date="2016-08" db="EMBL/GenBank/DDBJ databases">
        <title>Discovery of first anaerobic lithoheterotrophic haloarchae widely represented in hypersaline habitats.</title>
        <authorList>
            <person name="Sorokin D.Y."/>
            <person name="Kublanov I.V."/>
            <person name="Roman P."/>
            <person name="Sinninghe Damste J.S."/>
            <person name="Golyshin P.N."/>
            <person name="Rojo D."/>
            <person name="Ciordia S."/>
            <person name="Mena Md.C."/>
            <person name="Ferrer M."/>
            <person name="Smedile F."/>
            <person name="Messina E."/>
            <person name="La Cono V."/>
            <person name="Yakimov M.M."/>
        </authorList>
    </citation>
    <scope>NUCLEOTIDE SEQUENCE [LARGE SCALE GENOMIC DNA]</scope>
    <source>
        <strain evidence="4">HSR6</strain>
    </source>
</reference>
<evidence type="ECO:0000313" key="4">
    <source>
        <dbReference type="Proteomes" id="UP000186165"/>
    </source>
</evidence>
<accession>A0A1D8S2N0</accession>
<sequence>MALIGLVALSGCALLTGETLEFSAGPATVTEDAQSAAQYDLVGVDTQSINRTVSVAGQERTVEATNHIATYERDLVVTTSEATGTVVVVSTPQMAVVDRPLNPVGSMSPRQLLEAVATNRADLSDVTVRDNRTATILGENATVTAFDATTEFGGQSVDVTVHLVRVAHDGDFVIGVAVHPSVMTAEQAGVDQMFEGIEHTGT</sequence>
<dbReference type="Proteomes" id="UP000186165">
    <property type="component" value="Chromosome"/>
</dbReference>
<proteinExistence type="predicted"/>
<dbReference type="EMBL" id="CP016070">
    <property type="protein sequence ID" value="AOW79606.1"/>
    <property type="molecule type" value="Genomic_DNA"/>
</dbReference>
<organism evidence="1 3">
    <name type="scientific">Halodesulfurarchaeum formicicum</name>
    <dbReference type="NCBI Taxonomy" id="1873524"/>
    <lineage>
        <taxon>Archaea</taxon>
        <taxon>Methanobacteriati</taxon>
        <taxon>Methanobacteriota</taxon>
        <taxon>Stenosarchaea group</taxon>
        <taxon>Halobacteria</taxon>
        <taxon>Halobacteriales</taxon>
        <taxon>Halobacteriaceae</taxon>
        <taxon>Halodesulfurarchaeum</taxon>
    </lineage>
</organism>
<dbReference type="InterPro" id="IPR045396">
    <property type="entry name" value="DUF6517"/>
</dbReference>
<accession>A0A1J1ABB0</accession>
<dbReference type="Pfam" id="PF20127">
    <property type="entry name" value="DUF6517"/>
    <property type="match status" value="1"/>
</dbReference>
<dbReference type="KEGG" id="hhsr:HSR6_0391"/>